<evidence type="ECO:0000256" key="2">
    <source>
        <dbReference type="ARBA" id="ARBA00022729"/>
    </source>
</evidence>
<dbReference type="InterPro" id="IPR018976">
    <property type="entry name" value="Imelysin-like"/>
</dbReference>
<accession>A0ABS3M4V8</accession>
<organism evidence="4 5">
    <name type="scientific">Prevotella illustrans</name>
    <dbReference type="NCBI Taxonomy" id="2800387"/>
    <lineage>
        <taxon>Bacteria</taxon>
        <taxon>Pseudomonadati</taxon>
        <taxon>Bacteroidota</taxon>
        <taxon>Bacteroidia</taxon>
        <taxon>Bacteroidales</taxon>
        <taxon>Prevotellaceae</taxon>
        <taxon>Prevotella</taxon>
    </lineage>
</organism>
<gene>
    <name evidence="4" type="ORF">JHU38_05225</name>
</gene>
<feature type="domain" description="Imelysin-like" evidence="3">
    <location>
        <begin position="6"/>
        <end position="248"/>
    </location>
</feature>
<dbReference type="Pfam" id="PF09375">
    <property type="entry name" value="Peptidase_M75"/>
    <property type="match status" value="1"/>
</dbReference>
<evidence type="ECO:0000256" key="1">
    <source>
        <dbReference type="ARBA" id="ARBA00004196"/>
    </source>
</evidence>
<dbReference type="Proteomes" id="UP000664265">
    <property type="component" value="Unassembled WGS sequence"/>
</dbReference>
<reference evidence="4 5" key="1">
    <citation type="submission" date="2021-01" db="EMBL/GenBank/DDBJ databases">
        <title>Prevotella A2931 sp. nov.</title>
        <authorList>
            <person name="Buhl M."/>
            <person name="Oberhettinger P."/>
        </authorList>
    </citation>
    <scope>NUCLEOTIDE SEQUENCE [LARGE SCALE GENOMIC DNA]</scope>
    <source>
        <strain evidence="4 5">A2931</strain>
    </source>
</reference>
<name>A0ABS3M4V8_9BACT</name>
<keyword evidence="2" id="KW-0732">Signal</keyword>
<evidence type="ECO:0000313" key="5">
    <source>
        <dbReference type="Proteomes" id="UP000664265"/>
    </source>
</evidence>
<evidence type="ECO:0000259" key="3">
    <source>
        <dbReference type="Pfam" id="PF09375"/>
    </source>
</evidence>
<dbReference type="InterPro" id="IPR038352">
    <property type="entry name" value="Imelysin_sf"/>
</dbReference>
<proteinExistence type="predicted"/>
<keyword evidence="5" id="KW-1185">Reference proteome</keyword>
<protein>
    <recommendedName>
        <fullName evidence="3">Imelysin-like domain-containing protein</fullName>
    </recommendedName>
</protein>
<comment type="subcellular location">
    <subcellularLocation>
        <location evidence="1">Cell envelope</location>
    </subcellularLocation>
</comment>
<comment type="caution">
    <text evidence="4">The sequence shown here is derived from an EMBL/GenBank/DDBJ whole genome shotgun (WGS) entry which is preliminary data.</text>
</comment>
<dbReference type="EMBL" id="JAERMS010000011">
    <property type="protein sequence ID" value="MBO1363179.1"/>
    <property type="molecule type" value="Genomic_DNA"/>
</dbReference>
<evidence type="ECO:0000313" key="4">
    <source>
        <dbReference type="EMBL" id="MBO1363179.1"/>
    </source>
</evidence>
<dbReference type="Gene3D" id="1.20.1420.20">
    <property type="entry name" value="M75 peptidase, HXXE motif"/>
    <property type="match status" value="1"/>
</dbReference>
<sequence>MIIVENEKRIDPHIDSWPLDHKQLRDVLNKKDIIDGINGSDPVKYIYTQNKDFASVVGFHGLEFILFRDGKNRTLEAINAGKETAEGLTGVNTLDELAFAAAVSGDLRNMTYLLEYGWLGTKVEAAHSAVLQAAPWLTEKMSHKGLSPKDVSYGDYVRSAKLSTGMFATWQETLKNIFVGGCSNICQEVATQKLGQAYRVATGSGTQDDAADYIESPYSKRSFIDYQDNIRSIKNSLYGARDVDAPVAKSLLNYRLDLSRNNDRSRRVPYASRTDELRRKIRVDHRYRR</sequence>